<dbReference type="InterPro" id="IPR026444">
    <property type="entry name" value="Secre_tail"/>
</dbReference>
<gene>
    <name evidence="4" type="ORF">RLT85_13210</name>
</gene>
<dbReference type="InterPro" id="IPR032675">
    <property type="entry name" value="LRR_dom_sf"/>
</dbReference>
<evidence type="ECO:0000313" key="5">
    <source>
        <dbReference type="Proteomes" id="UP001182991"/>
    </source>
</evidence>
<evidence type="ECO:0000256" key="1">
    <source>
        <dbReference type="ARBA" id="ARBA00022729"/>
    </source>
</evidence>
<organism evidence="4 5">
    <name type="scientific">Mesonia ostreae</name>
    <dbReference type="NCBI Taxonomy" id="861110"/>
    <lineage>
        <taxon>Bacteria</taxon>
        <taxon>Pseudomonadati</taxon>
        <taxon>Bacteroidota</taxon>
        <taxon>Flavobacteriia</taxon>
        <taxon>Flavobacteriales</taxon>
        <taxon>Flavobacteriaceae</taxon>
        <taxon>Mesonia</taxon>
    </lineage>
</organism>
<keyword evidence="1 2" id="KW-0732">Signal</keyword>
<dbReference type="SUPFAM" id="SSF52058">
    <property type="entry name" value="L domain-like"/>
    <property type="match status" value="1"/>
</dbReference>
<reference evidence="5" key="1">
    <citation type="submission" date="2023-07" db="EMBL/GenBank/DDBJ databases">
        <title>Isolating and identifying novel microbial strains from the Mariana Trench.</title>
        <authorList>
            <person name="Fu H."/>
        </authorList>
    </citation>
    <scope>NUCLEOTIDE SEQUENCE [LARGE SCALE GENOMIC DNA]</scope>
    <source>
        <strain evidence="5">T-y2</strain>
    </source>
</reference>
<evidence type="ECO:0000313" key="4">
    <source>
        <dbReference type="EMBL" id="MDT0295593.1"/>
    </source>
</evidence>
<accession>A0ABU2KLJ9</accession>
<keyword evidence="5" id="KW-1185">Reference proteome</keyword>
<dbReference type="EMBL" id="JAVRBG010000015">
    <property type="protein sequence ID" value="MDT0295593.1"/>
    <property type="molecule type" value="Genomic_DNA"/>
</dbReference>
<comment type="caution">
    <text evidence="4">The sequence shown here is derived from an EMBL/GenBank/DDBJ whole genome shotgun (WGS) entry which is preliminary data.</text>
</comment>
<dbReference type="Gene3D" id="3.80.10.10">
    <property type="entry name" value="Ribonuclease Inhibitor"/>
    <property type="match status" value="1"/>
</dbReference>
<proteinExistence type="predicted"/>
<evidence type="ECO:0000259" key="3">
    <source>
        <dbReference type="Pfam" id="PF18962"/>
    </source>
</evidence>
<dbReference type="Pfam" id="PF18962">
    <property type="entry name" value="Por_Secre_tail"/>
    <property type="match status" value="1"/>
</dbReference>
<feature type="signal peptide" evidence="2">
    <location>
        <begin position="1"/>
        <end position="18"/>
    </location>
</feature>
<protein>
    <submittedName>
        <fullName evidence="4">T9SS type A sorting domain-containing protein</fullName>
    </submittedName>
</protein>
<evidence type="ECO:0000256" key="2">
    <source>
        <dbReference type="SAM" id="SignalP"/>
    </source>
</evidence>
<name>A0ABU2KLJ9_9FLAO</name>
<feature type="chain" id="PRO_5046904393" evidence="2">
    <location>
        <begin position="19"/>
        <end position="285"/>
    </location>
</feature>
<dbReference type="Proteomes" id="UP001182991">
    <property type="component" value="Unassembled WGS sequence"/>
</dbReference>
<feature type="domain" description="Secretion system C-terminal sorting" evidence="3">
    <location>
        <begin position="218"/>
        <end position="283"/>
    </location>
</feature>
<dbReference type="RefSeq" id="WP_311402521.1">
    <property type="nucleotide sequence ID" value="NZ_JAVRBG010000015.1"/>
</dbReference>
<dbReference type="NCBIfam" id="TIGR04183">
    <property type="entry name" value="Por_Secre_tail"/>
    <property type="match status" value="1"/>
</dbReference>
<sequence length="285" mass="31791">MKTTLLFLFVIFSISLFAQTTSIPDEGFEQALIDLGIDSDQSINGQVLTSDVASVTSLDLSWNMIDKITGIESFISLEVLNISNAHLYYYNTALDLSSLTNLRELYFDGYGDVITNSATKVILSNNPNLEFISAIGNWPLEILDLKESDLNISNLELWLGDYDGWTGEPIPVCVEVTNPTEATNDQGIYSSWNMYGPMNFSSDCNLGTLNKQQITAELYPNPVREQFQIQTSKEIKEVNLYSLNGKEVAKFNVQRAYDISQLPAGIYFVQILTSKGTATQKLIKN</sequence>